<evidence type="ECO:0000256" key="1">
    <source>
        <dbReference type="SAM" id="SignalP"/>
    </source>
</evidence>
<evidence type="ECO:0000313" key="3">
    <source>
        <dbReference type="Proteomes" id="UP000564677"/>
    </source>
</evidence>
<dbReference type="Proteomes" id="UP000564677">
    <property type="component" value="Unassembled WGS sequence"/>
</dbReference>
<gene>
    <name evidence="2" type="ORF">FHR20_001523</name>
</gene>
<dbReference type="EMBL" id="JAASQV010000001">
    <property type="protein sequence ID" value="NIJ64592.1"/>
    <property type="molecule type" value="Genomic_DNA"/>
</dbReference>
<accession>A0A7X5UZS0</accession>
<reference evidence="2 3" key="1">
    <citation type="submission" date="2020-03" db="EMBL/GenBank/DDBJ databases">
        <title>Genomic Encyclopedia of Type Strains, Phase IV (KMG-IV): sequencing the most valuable type-strain genomes for metagenomic binning, comparative biology and taxonomic classification.</title>
        <authorList>
            <person name="Goeker M."/>
        </authorList>
    </citation>
    <scope>NUCLEOTIDE SEQUENCE [LARGE SCALE GENOMIC DNA]</scope>
    <source>
        <strain evidence="2 3">DSM 4733</strain>
    </source>
</reference>
<comment type="caution">
    <text evidence="2">The sequence shown here is derived from an EMBL/GenBank/DDBJ whole genome shotgun (WGS) entry which is preliminary data.</text>
</comment>
<dbReference type="AlphaFoldDB" id="A0A7X5UZS0"/>
<keyword evidence="1" id="KW-0732">Signal</keyword>
<dbReference type="RefSeq" id="WP_167298918.1">
    <property type="nucleotide sequence ID" value="NZ_JAASQV010000001.1"/>
</dbReference>
<proteinExistence type="predicted"/>
<feature type="signal peptide" evidence="1">
    <location>
        <begin position="1"/>
        <end position="25"/>
    </location>
</feature>
<organism evidence="2 3">
    <name type="scientific">Sphingomonas leidyi</name>
    <dbReference type="NCBI Taxonomy" id="68569"/>
    <lineage>
        <taxon>Bacteria</taxon>
        <taxon>Pseudomonadati</taxon>
        <taxon>Pseudomonadota</taxon>
        <taxon>Alphaproteobacteria</taxon>
        <taxon>Sphingomonadales</taxon>
        <taxon>Sphingomonadaceae</taxon>
        <taxon>Sphingomonas</taxon>
    </lineage>
</organism>
<keyword evidence="3" id="KW-1185">Reference proteome</keyword>
<protein>
    <submittedName>
        <fullName evidence="2">Uncharacterized protein</fullName>
    </submittedName>
</protein>
<sequence>MPVAARPIVFAPALLLAATACFAGASDKAAANASEAGAAPAQQGASITGDVQAPAGARMEGGKVVACSSPYQSCKTKIEAPLRQAGGSSWAYELKLPDRGPWQLIAWQDADGDDEASPGDYLGIARDGAEISAPASAVRIAVKLVAGDQAAAKASNGDIPGLAGSWSQSSTATELVIGSKIKFQPSMATGYGTNLGGTFGPGSATNTTIVTESMPVTVRRQMTLVIRRDGTFTWRITKIQPEGKSCTKTINQEKLGRIQTAGGKMTFAIQGGNESWSGCGKGGSGTISPRSETYGYSNAGGGLRLTGPGGVNWAFRRG</sequence>
<feature type="chain" id="PRO_5031557208" evidence="1">
    <location>
        <begin position="26"/>
        <end position="318"/>
    </location>
</feature>
<evidence type="ECO:0000313" key="2">
    <source>
        <dbReference type="EMBL" id="NIJ64592.1"/>
    </source>
</evidence>
<name>A0A7X5UZS0_9SPHN</name>
<dbReference type="PROSITE" id="PS51257">
    <property type="entry name" value="PROKAR_LIPOPROTEIN"/>
    <property type="match status" value="1"/>
</dbReference>